<dbReference type="GO" id="GO:0005886">
    <property type="term" value="C:plasma membrane"/>
    <property type="evidence" value="ECO:0007669"/>
    <property type="project" value="UniProtKB-SubCell"/>
</dbReference>
<organism evidence="14 15">
    <name type="scientific">Botrimarina mediterranea</name>
    <dbReference type="NCBI Taxonomy" id="2528022"/>
    <lineage>
        <taxon>Bacteria</taxon>
        <taxon>Pseudomonadati</taxon>
        <taxon>Planctomycetota</taxon>
        <taxon>Planctomycetia</taxon>
        <taxon>Pirellulales</taxon>
        <taxon>Lacipirellulaceae</taxon>
        <taxon>Botrimarina</taxon>
    </lineage>
</organism>
<evidence type="ECO:0000256" key="4">
    <source>
        <dbReference type="ARBA" id="ARBA00022519"/>
    </source>
</evidence>
<evidence type="ECO:0000256" key="9">
    <source>
        <dbReference type="ARBA" id="ARBA00029447"/>
    </source>
</evidence>
<dbReference type="RefSeq" id="WP_145114721.1">
    <property type="nucleotide sequence ID" value="NZ_CP036349.1"/>
</dbReference>
<dbReference type="Pfam" id="PF00015">
    <property type="entry name" value="MCPsignal"/>
    <property type="match status" value="1"/>
</dbReference>
<name>A0A518KCB6_9BACT</name>
<dbReference type="Pfam" id="PF00672">
    <property type="entry name" value="HAMP"/>
    <property type="match status" value="1"/>
</dbReference>
<evidence type="ECO:0000256" key="2">
    <source>
        <dbReference type="ARBA" id="ARBA00022475"/>
    </source>
</evidence>
<comment type="similarity">
    <text evidence="9">Belongs to the methyl-accepting chemotaxis (MCP) protein family.</text>
</comment>
<dbReference type="SMART" id="SM00283">
    <property type="entry name" value="MA"/>
    <property type="match status" value="1"/>
</dbReference>
<dbReference type="InterPro" id="IPR003660">
    <property type="entry name" value="HAMP_dom"/>
</dbReference>
<dbReference type="InterPro" id="IPR000727">
    <property type="entry name" value="T_SNARE_dom"/>
</dbReference>
<dbReference type="Gene3D" id="1.10.287.950">
    <property type="entry name" value="Methyl-accepting chemotaxis protein"/>
    <property type="match status" value="1"/>
</dbReference>
<dbReference type="PROSITE" id="PS50885">
    <property type="entry name" value="HAMP"/>
    <property type="match status" value="1"/>
</dbReference>
<dbReference type="Gene3D" id="3.30.450.20">
    <property type="entry name" value="PAS domain"/>
    <property type="match status" value="1"/>
</dbReference>
<dbReference type="GO" id="GO:0007165">
    <property type="term" value="P:signal transduction"/>
    <property type="evidence" value="ECO:0007669"/>
    <property type="project" value="UniProtKB-KW"/>
</dbReference>
<evidence type="ECO:0000256" key="10">
    <source>
        <dbReference type="PROSITE-ProRule" id="PRU00284"/>
    </source>
</evidence>
<evidence type="ECO:0000256" key="6">
    <source>
        <dbReference type="ARBA" id="ARBA00022989"/>
    </source>
</evidence>
<dbReference type="AlphaFoldDB" id="A0A518KCB6"/>
<dbReference type="SUPFAM" id="SSF55781">
    <property type="entry name" value="GAF domain-like"/>
    <property type="match status" value="1"/>
</dbReference>
<evidence type="ECO:0000313" key="15">
    <source>
        <dbReference type="Proteomes" id="UP000316426"/>
    </source>
</evidence>
<dbReference type="GO" id="GO:0006935">
    <property type="term" value="P:chemotaxis"/>
    <property type="evidence" value="ECO:0007669"/>
    <property type="project" value="UniProtKB-KW"/>
</dbReference>
<dbReference type="Gene3D" id="1.10.8.500">
    <property type="entry name" value="HAMP domain in histidine kinase"/>
    <property type="match status" value="1"/>
</dbReference>
<dbReference type="Pfam" id="PF02743">
    <property type="entry name" value="dCache_1"/>
    <property type="match status" value="1"/>
</dbReference>
<keyword evidence="3" id="KW-0145">Chemotaxis</keyword>
<evidence type="ECO:0000256" key="3">
    <source>
        <dbReference type="ARBA" id="ARBA00022500"/>
    </source>
</evidence>
<keyword evidence="7" id="KW-0472">Membrane</keyword>
<reference evidence="14 15" key="1">
    <citation type="submission" date="2019-02" db="EMBL/GenBank/DDBJ databases">
        <title>Deep-cultivation of Planctomycetes and their phenomic and genomic characterization uncovers novel biology.</title>
        <authorList>
            <person name="Wiegand S."/>
            <person name="Jogler M."/>
            <person name="Boedeker C."/>
            <person name="Pinto D."/>
            <person name="Vollmers J."/>
            <person name="Rivas-Marin E."/>
            <person name="Kohn T."/>
            <person name="Peeters S.H."/>
            <person name="Heuer A."/>
            <person name="Rast P."/>
            <person name="Oberbeckmann S."/>
            <person name="Bunk B."/>
            <person name="Jeske O."/>
            <person name="Meyerdierks A."/>
            <person name="Storesund J.E."/>
            <person name="Kallscheuer N."/>
            <person name="Luecker S."/>
            <person name="Lage O.M."/>
            <person name="Pohl T."/>
            <person name="Merkel B.J."/>
            <person name="Hornburger P."/>
            <person name="Mueller R.-W."/>
            <person name="Bruemmer F."/>
            <person name="Labrenz M."/>
            <person name="Spormann A.M."/>
            <person name="Op den Camp H."/>
            <person name="Overmann J."/>
            <person name="Amann R."/>
            <person name="Jetten M.S.M."/>
            <person name="Mascher T."/>
            <person name="Medema M.H."/>
            <person name="Devos D.P."/>
            <person name="Kaster A.-K."/>
            <person name="Ovreas L."/>
            <person name="Rohde M."/>
            <person name="Galperin M.Y."/>
            <person name="Jogler C."/>
        </authorList>
    </citation>
    <scope>NUCLEOTIDE SEQUENCE [LARGE SCALE GENOMIC DNA]</scope>
    <source>
        <strain evidence="14 15">Spa11</strain>
    </source>
</reference>
<dbReference type="CDD" id="cd06225">
    <property type="entry name" value="HAMP"/>
    <property type="match status" value="1"/>
</dbReference>
<dbReference type="PROSITE" id="PS50111">
    <property type="entry name" value="CHEMOTAXIS_TRANSDUC_2"/>
    <property type="match status" value="1"/>
</dbReference>
<dbReference type="Proteomes" id="UP000316426">
    <property type="component" value="Chromosome"/>
</dbReference>
<accession>A0A518KCB6</accession>
<evidence type="ECO:0000259" key="13">
    <source>
        <dbReference type="PROSITE" id="PS50885"/>
    </source>
</evidence>
<evidence type="ECO:0000256" key="1">
    <source>
        <dbReference type="ARBA" id="ARBA00004429"/>
    </source>
</evidence>
<dbReference type="SMART" id="SM00304">
    <property type="entry name" value="HAMP"/>
    <property type="match status" value="1"/>
</dbReference>
<evidence type="ECO:0000256" key="8">
    <source>
        <dbReference type="ARBA" id="ARBA00023224"/>
    </source>
</evidence>
<dbReference type="KEGG" id="bmei:Spa11_36570"/>
<evidence type="ECO:0000256" key="7">
    <source>
        <dbReference type="ARBA" id="ARBA00023136"/>
    </source>
</evidence>
<dbReference type="EMBL" id="CP036349">
    <property type="protein sequence ID" value="QDV75440.1"/>
    <property type="molecule type" value="Genomic_DNA"/>
</dbReference>
<evidence type="ECO:0000259" key="12">
    <source>
        <dbReference type="PROSITE" id="PS50192"/>
    </source>
</evidence>
<keyword evidence="5" id="KW-0812">Transmembrane</keyword>
<keyword evidence="4" id="KW-0997">Cell inner membrane</keyword>
<keyword evidence="8 10" id="KW-0807">Transducer</keyword>
<protein>
    <submittedName>
        <fullName evidence="14">Methyl-accepting chemotaxis protein PctB</fullName>
    </submittedName>
</protein>
<evidence type="ECO:0000313" key="14">
    <source>
        <dbReference type="EMBL" id="QDV75440.1"/>
    </source>
</evidence>
<dbReference type="CDD" id="cd11386">
    <property type="entry name" value="MCP_signal"/>
    <property type="match status" value="1"/>
</dbReference>
<dbReference type="SUPFAM" id="SSF58104">
    <property type="entry name" value="Methyl-accepting chemotaxis protein (MCP) signaling domain"/>
    <property type="match status" value="1"/>
</dbReference>
<dbReference type="InterPro" id="IPR004089">
    <property type="entry name" value="MCPsignal_dom"/>
</dbReference>
<dbReference type="PANTHER" id="PTHR32089:SF112">
    <property type="entry name" value="LYSOZYME-LIKE PROTEIN-RELATED"/>
    <property type="match status" value="1"/>
</dbReference>
<feature type="domain" description="HAMP" evidence="13">
    <location>
        <begin position="437"/>
        <end position="490"/>
    </location>
</feature>
<dbReference type="InterPro" id="IPR033479">
    <property type="entry name" value="dCache_1"/>
</dbReference>
<sequence>MKISTRLALGFLACGVAPLLVAGIVSYRSSIGGVAQLREHAANDIRTRAVSLLEQQRGLKTQQIEEYFARIGDQAVTFAEDRMVVEAMRHLPGFFTGYADAIANDDASIETLRNELREFYANDFAKRYTDLNDGQTPDYEAWIDGLDDESVALQHAYLLKNENPLGSKHLLDTADERTDYGRLHAVIHPVIRNYLDKFGYYDIFLIDNESGDVVYSVFKELDFTTSLTDGAYASSNFGAAFRKAQTLNKGEVTLVDFEQYAPSYEAPASFIATPIFDGDERLGVLCFQMPVDRIKAIMAYREGLGETGEAILVGADKKMRSDSHLEPETHSLDASFRRGDSGRVDTPAIAAALKGEKGSDVADDYRGVETLSAYGPVDLLGLRWAIVSKMDAAEAFAAMTSMEETADSIASSLLWTSVGVLIAATTAVLALAWLVGRSILGPIRSLGSRIQDIAEGEADLTRRVDESSDELGELAHWFNVFIERVQKILQQVSQTSLSLSGASEQLAMTAVSLAAGAEQTGQQSTKVSYAAEQMSHSIGEIASTSEQMAANVRSVAAATEEMTSTINEIAKNAEQSANVADRAARLAEVSNDRVGGLGQAANEIGKVIEVIQDIAEQTNLLALNATIEAARAGEAGKGFAVVASEVKDLAKQTASATDDIRKRIEGIQNSTGDAVESIREITSVITNVNDVARTIAAAVEEQSITTREISQNVSQAASATEVVVCGVSQSATASRGITDNITGVDDGARQTAVAANDTKSAGAEVARLATELNGMVSQFRL</sequence>
<feature type="domain" description="T-SNARE coiled-coil homology" evidence="12">
    <location>
        <begin position="668"/>
        <end position="730"/>
    </location>
</feature>
<gene>
    <name evidence="14" type="primary">pctB</name>
    <name evidence="14" type="ORF">Spa11_36570</name>
</gene>
<keyword evidence="15" id="KW-1185">Reference proteome</keyword>
<feature type="domain" description="Methyl-accepting transducer" evidence="11">
    <location>
        <begin position="523"/>
        <end position="738"/>
    </location>
</feature>
<dbReference type="PANTHER" id="PTHR32089">
    <property type="entry name" value="METHYL-ACCEPTING CHEMOTAXIS PROTEIN MCPB"/>
    <property type="match status" value="1"/>
</dbReference>
<keyword evidence="6" id="KW-1133">Transmembrane helix</keyword>
<evidence type="ECO:0000259" key="11">
    <source>
        <dbReference type="PROSITE" id="PS50111"/>
    </source>
</evidence>
<keyword evidence="2" id="KW-1003">Cell membrane</keyword>
<proteinExistence type="inferred from homology"/>
<evidence type="ECO:0000256" key="5">
    <source>
        <dbReference type="ARBA" id="ARBA00022692"/>
    </source>
</evidence>
<dbReference type="PROSITE" id="PS50192">
    <property type="entry name" value="T_SNARE"/>
    <property type="match status" value="1"/>
</dbReference>
<comment type="subcellular location">
    <subcellularLocation>
        <location evidence="1">Cell inner membrane</location>
        <topology evidence="1">Multi-pass membrane protein</topology>
    </subcellularLocation>
</comment>